<gene>
    <name evidence="1" type="ORF">PISS_a1749</name>
</gene>
<organism evidence="1 2">
    <name type="scientific">Pseudoalteromonas issachenkonii</name>
    <dbReference type="NCBI Taxonomy" id="152297"/>
    <lineage>
        <taxon>Bacteria</taxon>
        <taxon>Pseudomonadati</taxon>
        <taxon>Pseudomonadota</taxon>
        <taxon>Gammaproteobacteria</taxon>
        <taxon>Alteromonadales</taxon>
        <taxon>Pseudoalteromonadaceae</taxon>
        <taxon>Pseudoalteromonas</taxon>
    </lineage>
</organism>
<reference evidence="1 2" key="1">
    <citation type="submission" date="2015-06" db="EMBL/GenBank/DDBJ databases">
        <authorList>
            <person name="Xie B.-B."/>
            <person name="Rong J.-C."/>
            <person name="Qin Q.-L."/>
            <person name="Zhang Y.-Z."/>
        </authorList>
    </citation>
    <scope>NUCLEOTIDE SEQUENCE [LARGE SCALE GENOMIC DNA]</scope>
    <source>
        <strain evidence="1 2">KMM 3549</strain>
    </source>
</reference>
<accession>A0ABM6N2U8</accession>
<evidence type="ECO:0008006" key="3">
    <source>
        <dbReference type="Google" id="ProtNLM"/>
    </source>
</evidence>
<dbReference type="SUPFAM" id="SSF55729">
    <property type="entry name" value="Acyl-CoA N-acyltransferases (Nat)"/>
    <property type="match status" value="1"/>
</dbReference>
<name>A0ABM6N2U8_9GAMM</name>
<sequence length="54" mass="6198">MSELITCVESEMYREGGLELRLYVHKDNAVAKRAYEKSGFSLSDYQIMALGKEH</sequence>
<dbReference type="InterPro" id="IPR016181">
    <property type="entry name" value="Acyl_CoA_acyltransferase"/>
</dbReference>
<keyword evidence="2" id="KW-1185">Reference proteome</keyword>
<evidence type="ECO:0000313" key="2">
    <source>
        <dbReference type="Proteomes" id="UP000217258"/>
    </source>
</evidence>
<proteinExistence type="predicted"/>
<dbReference type="EMBL" id="CP011030">
    <property type="protein sequence ID" value="ATC90637.1"/>
    <property type="molecule type" value="Genomic_DNA"/>
</dbReference>
<evidence type="ECO:0000313" key="1">
    <source>
        <dbReference type="EMBL" id="ATC90637.1"/>
    </source>
</evidence>
<dbReference type="Proteomes" id="UP000217258">
    <property type="component" value="Chromosome I"/>
</dbReference>
<protein>
    <recommendedName>
        <fullName evidence="3">N-acetyltransferase domain-containing protein</fullName>
    </recommendedName>
</protein>
<dbReference type="Gene3D" id="3.40.630.30">
    <property type="match status" value="1"/>
</dbReference>